<protein>
    <submittedName>
        <fullName evidence="1">Uncharacterized protein</fullName>
    </submittedName>
</protein>
<dbReference type="EMBL" id="VWPK01000019">
    <property type="protein sequence ID" value="KAA5611550.1"/>
    <property type="molecule type" value="Genomic_DNA"/>
</dbReference>
<comment type="caution">
    <text evidence="1">The sequence shown here is derived from an EMBL/GenBank/DDBJ whole genome shotgun (WGS) entry which is preliminary data.</text>
</comment>
<organism evidence="1 2">
    <name type="scientific">Rhodovastum atsumiense</name>
    <dbReference type="NCBI Taxonomy" id="504468"/>
    <lineage>
        <taxon>Bacteria</taxon>
        <taxon>Pseudomonadati</taxon>
        <taxon>Pseudomonadota</taxon>
        <taxon>Alphaproteobacteria</taxon>
        <taxon>Acetobacterales</taxon>
        <taxon>Acetobacteraceae</taxon>
        <taxon>Rhodovastum</taxon>
    </lineage>
</organism>
<proteinExistence type="predicted"/>
<keyword evidence="2" id="KW-1185">Reference proteome</keyword>
<accession>A0A5M6ITA9</accession>
<reference evidence="1 2" key="1">
    <citation type="submission" date="2019-09" db="EMBL/GenBank/DDBJ databases">
        <title>Genome sequence of Rhodovastum atsumiense, a diverse member of the Acetobacteraceae family of non-sulfur purple photosynthetic bacteria.</title>
        <authorList>
            <person name="Meyer T."/>
            <person name="Kyndt J."/>
        </authorList>
    </citation>
    <scope>NUCLEOTIDE SEQUENCE [LARGE SCALE GENOMIC DNA]</scope>
    <source>
        <strain evidence="1 2">DSM 21279</strain>
    </source>
</reference>
<evidence type="ECO:0000313" key="2">
    <source>
        <dbReference type="Proteomes" id="UP000325255"/>
    </source>
</evidence>
<dbReference type="Proteomes" id="UP000325255">
    <property type="component" value="Unassembled WGS sequence"/>
</dbReference>
<dbReference type="AlphaFoldDB" id="A0A5M6ITA9"/>
<name>A0A5M6ITA9_9PROT</name>
<gene>
    <name evidence="1" type="ORF">F1189_13370</name>
</gene>
<sequence length="130" mass="14562">MNIATFPLPVRPVAPGLDIVARLNIEGWQEYALDEREAAHRLTVRHSMTLRLAQVCRAAGDTRGAEMRIAEATKIRKEVSRHLCRARRYLLAVTLREAGTSLPETLDLAGLHNPWGSRLKPLPEAMLGWC</sequence>
<evidence type="ECO:0000313" key="1">
    <source>
        <dbReference type="EMBL" id="KAA5611550.1"/>
    </source>
</evidence>
<dbReference type="RefSeq" id="WP_150041325.1">
    <property type="nucleotide sequence ID" value="NZ_OW485606.1"/>
</dbReference>